<dbReference type="AlphaFoldDB" id="A0A9X2YL23"/>
<dbReference type="EMBL" id="JACKSJ010000026">
    <property type="protein sequence ID" value="MCV7169146.1"/>
    <property type="molecule type" value="Genomic_DNA"/>
</dbReference>
<organism evidence="1 2">
    <name type="scientific">[Mycobacterium] manitobense</name>
    <dbReference type="NCBI Taxonomy" id="190147"/>
    <lineage>
        <taxon>Bacteria</taxon>
        <taxon>Bacillati</taxon>
        <taxon>Actinomycetota</taxon>
        <taxon>Actinomycetes</taxon>
        <taxon>Mycobacteriales</taxon>
        <taxon>Mycobacteriaceae</taxon>
        <taxon>Mycolicibacterium</taxon>
    </lineage>
</organism>
<proteinExistence type="predicted"/>
<dbReference type="Gene3D" id="3.90.1720.10">
    <property type="entry name" value="endopeptidase domain like (from Nostoc punctiforme)"/>
    <property type="match status" value="1"/>
</dbReference>
<evidence type="ECO:0000313" key="2">
    <source>
        <dbReference type="Proteomes" id="UP001140293"/>
    </source>
</evidence>
<accession>A0A9X2YL23</accession>
<dbReference type="Proteomes" id="UP001140293">
    <property type="component" value="Unassembled WGS sequence"/>
</dbReference>
<evidence type="ECO:0000313" key="1">
    <source>
        <dbReference type="EMBL" id="MCV7169146.1"/>
    </source>
</evidence>
<protein>
    <submittedName>
        <fullName evidence="1">Guanylate cyclase</fullName>
    </submittedName>
</protein>
<dbReference type="InterPro" id="IPR038765">
    <property type="entry name" value="Papain-like_cys_pep_sf"/>
</dbReference>
<reference evidence="1" key="2">
    <citation type="journal article" date="2022" name="BMC Genomics">
        <title>Comparative genome analysis of mycobacteria focusing on tRNA and non-coding RNA.</title>
        <authorList>
            <person name="Behra P.R.K."/>
            <person name="Pettersson B.M.F."/>
            <person name="Ramesh M."/>
            <person name="Das S."/>
            <person name="Dasgupta S."/>
            <person name="Kirsebom L.A."/>
        </authorList>
    </citation>
    <scope>NUCLEOTIDE SEQUENCE</scope>
    <source>
        <strain evidence="1">DSM 44615</strain>
    </source>
</reference>
<reference evidence="1" key="1">
    <citation type="submission" date="2020-07" db="EMBL/GenBank/DDBJ databases">
        <authorList>
            <person name="Pettersson B.M.F."/>
            <person name="Behra P.R.K."/>
            <person name="Ramesh M."/>
            <person name="Das S."/>
            <person name="Dasgupta S."/>
            <person name="Kirsebom L.A."/>
        </authorList>
    </citation>
    <scope>NUCLEOTIDE SEQUENCE</scope>
    <source>
        <strain evidence="1">DSM 44615</strain>
    </source>
</reference>
<dbReference type="RefSeq" id="WP_264011337.1">
    <property type="nucleotide sequence ID" value="NZ_JACKSJ010000026.1"/>
</dbReference>
<comment type="caution">
    <text evidence="1">The sequence shown here is derived from an EMBL/GenBank/DDBJ whole genome shotgun (WGS) entry which is preliminary data.</text>
</comment>
<name>A0A9X2YL23_9MYCO</name>
<dbReference type="SUPFAM" id="SSF54001">
    <property type="entry name" value="Cysteine proteinases"/>
    <property type="match status" value="1"/>
</dbReference>
<sequence length="227" mass="25618">MSLTQALNETRTGDIWLFRGASGPDRAIQTMTNAPVNHVGMTVAVDDMPPLIWHAELGDKLLDLWTGDHHRGVQLNDAREAAERWMQNYGQRCWLRQLSPYATREQEDLALKVIARMDGTPFPSTARLTGRWFRGRVPTASDWVRGIPFVDRKVRTAAQRRKAEKVNAGLQTAYCAETVAITYEQMGLLTTEKHYSWFDPGKFWSGDDLPLADGYRLSDEIPVTLGG</sequence>
<keyword evidence="2" id="KW-1185">Reference proteome</keyword>
<gene>
    <name evidence="1" type="ORF">H7I41_04310</name>
</gene>